<organism evidence="1 2">
    <name type="scientific">Volvox africanus</name>
    <dbReference type="NCBI Taxonomy" id="51714"/>
    <lineage>
        <taxon>Eukaryota</taxon>
        <taxon>Viridiplantae</taxon>
        <taxon>Chlorophyta</taxon>
        <taxon>core chlorophytes</taxon>
        <taxon>Chlorophyceae</taxon>
        <taxon>CS clade</taxon>
        <taxon>Chlamydomonadales</taxon>
        <taxon>Volvocaceae</taxon>
        <taxon>Volvox</taxon>
    </lineage>
</organism>
<evidence type="ECO:0000313" key="1">
    <source>
        <dbReference type="EMBL" id="GIL61967.1"/>
    </source>
</evidence>
<reference evidence="1" key="1">
    <citation type="journal article" date="2021" name="Proc. Natl. Acad. Sci. U.S.A.">
        <title>Three genomes in the algal genus Volvox reveal the fate of a haploid sex-determining region after a transition to homothallism.</title>
        <authorList>
            <person name="Yamamoto K."/>
            <person name="Hamaji T."/>
            <person name="Kawai-Toyooka H."/>
            <person name="Matsuzaki R."/>
            <person name="Takahashi F."/>
            <person name="Nishimura Y."/>
            <person name="Kawachi M."/>
            <person name="Noguchi H."/>
            <person name="Minakuchi Y."/>
            <person name="Umen J.G."/>
            <person name="Toyoda A."/>
            <person name="Nozaki H."/>
        </authorList>
    </citation>
    <scope>NUCLEOTIDE SEQUENCE</scope>
    <source>
        <strain evidence="1">NIES-3780</strain>
    </source>
</reference>
<dbReference type="EMBL" id="BNCO01000048">
    <property type="protein sequence ID" value="GIL61967.1"/>
    <property type="molecule type" value="Genomic_DNA"/>
</dbReference>
<name>A0A8J4BN32_9CHLO</name>
<sequence>MAEPRLPRRPSLRHLVLAALVAYWVRFPSYVATFVDDASDVKTPEVQGSSAELYMESLLANPAAARRQLCGNFTKRSNIAVVYMCFERMEMVHKALPSIFLSNGIHNFDVFISQDGISPSIFDDEVFSIPSNMPYVYIRHPVNLCTGLHMHFVKAFAFDIMGYDILLIVEEDNVLHPQALQLLSRMADLSVNESNVGVVSLLDVDMSPLLDASRFSAGIIPVRSATGHLWVFGLHRAKYEAIREMMNAYYEAIKGHEYRLKHLPPLRHRIELLMKTYGFPMDSPFSQDRFFLNSLSNANFTKRYQTLFRFFQPIGSYGLHFRYNNSHFVKMFGQHMYNGAIDPNAAFDVTKDPRDIRAIQDSVRQRLNDLFQRYRKRSPTESLVNETICSILEGRLHGHAMARNIRGGSKTRKTLSYHA</sequence>
<comment type="caution">
    <text evidence="1">The sequence shown here is derived from an EMBL/GenBank/DDBJ whole genome shotgun (WGS) entry which is preliminary data.</text>
</comment>
<gene>
    <name evidence="1" type="ORF">Vafri_16216</name>
</gene>
<dbReference type="AlphaFoldDB" id="A0A8J4BN32"/>
<proteinExistence type="predicted"/>
<dbReference type="Proteomes" id="UP000747399">
    <property type="component" value="Unassembled WGS sequence"/>
</dbReference>
<keyword evidence="2" id="KW-1185">Reference proteome</keyword>
<dbReference type="Gene3D" id="3.90.550.10">
    <property type="entry name" value="Spore Coat Polysaccharide Biosynthesis Protein SpsA, Chain A"/>
    <property type="match status" value="1"/>
</dbReference>
<dbReference type="InterPro" id="IPR029044">
    <property type="entry name" value="Nucleotide-diphossugar_trans"/>
</dbReference>
<evidence type="ECO:0000313" key="2">
    <source>
        <dbReference type="Proteomes" id="UP000747399"/>
    </source>
</evidence>
<protein>
    <submittedName>
        <fullName evidence="1">Uncharacterized protein</fullName>
    </submittedName>
</protein>
<accession>A0A8J4BN32</accession>
<dbReference type="SUPFAM" id="SSF53448">
    <property type="entry name" value="Nucleotide-diphospho-sugar transferases"/>
    <property type="match status" value="1"/>
</dbReference>